<evidence type="ECO:0000313" key="2">
    <source>
        <dbReference type="EMBL" id="KAF3887313.1"/>
    </source>
</evidence>
<proteinExistence type="predicted"/>
<accession>A0A0C1RGK7</accession>
<dbReference type="InterPro" id="IPR001387">
    <property type="entry name" value="Cro/C1-type_HTH"/>
</dbReference>
<dbReference type="RefSeq" id="WP_038087991.1">
    <property type="nucleotide sequence ID" value="NZ_JHEG04000001.1"/>
</dbReference>
<dbReference type="AlphaFoldDB" id="A0A0C1RGK7"/>
<gene>
    <name evidence="3" type="ORF">DA73_0222995</name>
    <name evidence="2" type="ORF">DA73_0400018830</name>
</gene>
<dbReference type="EMBL" id="JHEG02000048">
    <property type="protein sequence ID" value="KIE11250.1"/>
    <property type="molecule type" value="Genomic_DNA"/>
</dbReference>
<evidence type="ECO:0000313" key="4">
    <source>
        <dbReference type="Proteomes" id="UP000029738"/>
    </source>
</evidence>
<dbReference type="InterPro" id="IPR010982">
    <property type="entry name" value="Lambda_DNA-bd_dom_sf"/>
</dbReference>
<dbReference type="GO" id="GO:0003677">
    <property type="term" value="F:DNA binding"/>
    <property type="evidence" value="ECO:0007669"/>
    <property type="project" value="InterPro"/>
</dbReference>
<organism evidence="3">
    <name type="scientific">Tolypothrix bouteillei VB521301</name>
    <dbReference type="NCBI Taxonomy" id="1479485"/>
    <lineage>
        <taxon>Bacteria</taxon>
        <taxon>Bacillati</taxon>
        <taxon>Cyanobacteriota</taxon>
        <taxon>Cyanophyceae</taxon>
        <taxon>Nostocales</taxon>
        <taxon>Tolypothrichaceae</taxon>
        <taxon>Tolypothrix</taxon>
    </lineage>
</organism>
<dbReference type="SUPFAM" id="SSF47413">
    <property type="entry name" value="lambda repressor-like DNA-binding domains"/>
    <property type="match status" value="1"/>
</dbReference>
<dbReference type="Pfam" id="PF13443">
    <property type="entry name" value="HTH_26"/>
    <property type="match status" value="1"/>
</dbReference>
<dbReference type="OrthoDB" id="9809434at2"/>
<keyword evidence="4" id="KW-1185">Reference proteome</keyword>
<evidence type="ECO:0000259" key="1">
    <source>
        <dbReference type="Pfam" id="PF13443"/>
    </source>
</evidence>
<sequence>MSNNPYVGSSLDDLLEEEGTLEEINLVVIKRVIAWQLQQAMKEKNISKVEMAKLMNTSRSSLDRLLDPDNVSVTLDTIGRAAKAVGMQVRIELANVDR</sequence>
<feature type="domain" description="HTH cro/C1-type" evidence="1">
    <location>
        <begin position="37"/>
        <end position="89"/>
    </location>
</feature>
<dbReference type="Proteomes" id="UP000029738">
    <property type="component" value="Unassembled WGS sequence"/>
</dbReference>
<reference evidence="3" key="1">
    <citation type="journal article" date="2015" name="Genome Announc.">
        <title>Draft Genome Sequence of Tolypothrix boutellei Strain VB521301.</title>
        <authorList>
            <person name="Chandrababunaidu M.M."/>
            <person name="Singh D."/>
            <person name="Sen D."/>
            <person name="Bhan S."/>
            <person name="Das S."/>
            <person name="Gupta A."/>
            <person name="Adhikary S.P."/>
            <person name="Tripathy S."/>
        </authorList>
    </citation>
    <scope>NUCLEOTIDE SEQUENCE</scope>
    <source>
        <strain evidence="3">VB521301</strain>
    </source>
</reference>
<comment type="caution">
    <text evidence="3">The sequence shown here is derived from an EMBL/GenBank/DDBJ whole genome shotgun (WGS) entry which is preliminary data.</text>
</comment>
<reference evidence="2" key="2">
    <citation type="submission" date="2019-11" db="EMBL/GenBank/DDBJ databases">
        <title>Improved Assembly of Tolypothrix boutellei genome.</title>
        <authorList>
            <person name="Sarangi A.N."/>
            <person name="Mukherjee M."/>
            <person name="Ghosh S."/>
            <person name="Singh D."/>
            <person name="Das A."/>
            <person name="Kant S."/>
            <person name="Prusty A."/>
            <person name="Tripathy S."/>
        </authorList>
    </citation>
    <scope>NUCLEOTIDE SEQUENCE</scope>
    <source>
        <strain evidence="2">VB521301</strain>
    </source>
</reference>
<dbReference type="EMBL" id="JHEG04000001">
    <property type="protein sequence ID" value="KAF3887313.1"/>
    <property type="molecule type" value="Genomic_DNA"/>
</dbReference>
<dbReference type="Gene3D" id="1.10.260.40">
    <property type="entry name" value="lambda repressor-like DNA-binding domains"/>
    <property type="match status" value="1"/>
</dbReference>
<evidence type="ECO:0000313" key="3">
    <source>
        <dbReference type="EMBL" id="KIE11250.1"/>
    </source>
</evidence>
<name>A0A0C1RGK7_9CYAN</name>
<protein>
    <submittedName>
        <fullName evidence="3">Fis family transcriptional regulator</fullName>
    </submittedName>
    <submittedName>
        <fullName evidence="2">XRE family transcriptional regulator</fullName>
    </submittedName>
</protein>